<accession>A0A380MNT4</accession>
<dbReference type="EMBL" id="UHIC01000001">
    <property type="protein sequence ID" value="SUO93481.1"/>
    <property type="molecule type" value="Genomic_DNA"/>
</dbReference>
<evidence type="ECO:0008006" key="4">
    <source>
        <dbReference type="Google" id="ProtNLM"/>
    </source>
</evidence>
<gene>
    <name evidence="1" type="ORF">NCTC13337_00254</name>
    <name evidence="2" type="ORF">NCTC13337_00654</name>
</gene>
<dbReference type="AlphaFoldDB" id="A0A380MNT4"/>
<sequence length="53" mass="6156">MHIPDHSTLCRYRNWLAESKLLPKLLKLINRQWEAKGLKVEKAETAIVDATII</sequence>
<evidence type="ECO:0000313" key="1">
    <source>
        <dbReference type="EMBL" id="SUO93481.1"/>
    </source>
</evidence>
<dbReference type="Proteomes" id="UP000254601">
    <property type="component" value="Unassembled WGS sequence"/>
</dbReference>
<protein>
    <recommendedName>
        <fullName evidence="4">Transposase InsH N-terminal domain-containing protein</fullName>
    </recommendedName>
</protein>
<dbReference type="OrthoDB" id="9815002at2"/>
<evidence type="ECO:0000313" key="3">
    <source>
        <dbReference type="Proteomes" id="UP000254601"/>
    </source>
</evidence>
<keyword evidence="3" id="KW-1185">Reference proteome</keyword>
<dbReference type="RefSeq" id="WP_115305806.1">
    <property type="nucleotide sequence ID" value="NZ_UHIC01000001.1"/>
</dbReference>
<evidence type="ECO:0000313" key="2">
    <source>
        <dbReference type="EMBL" id="SUO94285.1"/>
    </source>
</evidence>
<reference evidence="2 3" key="1">
    <citation type="submission" date="2018-06" db="EMBL/GenBank/DDBJ databases">
        <authorList>
            <consortium name="Pathogen Informatics"/>
            <person name="Doyle S."/>
        </authorList>
    </citation>
    <scope>NUCLEOTIDE SEQUENCE [LARGE SCALE GENOMIC DNA]</scope>
    <source>
        <strain evidence="2 3">NCTC13337</strain>
    </source>
</reference>
<organism evidence="2 3">
    <name type="scientific">Suttonella ornithocola</name>
    <dbReference type="NCBI Taxonomy" id="279832"/>
    <lineage>
        <taxon>Bacteria</taxon>
        <taxon>Pseudomonadati</taxon>
        <taxon>Pseudomonadota</taxon>
        <taxon>Gammaproteobacteria</taxon>
        <taxon>Cardiobacteriales</taxon>
        <taxon>Cardiobacteriaceae</taxon>
        <taxon>Suttonella</taxon>
    </lineage>
</organism>
<dbReference type="EMBL" id="UHIC01000001">
    <property type="protein sequence ID" value="SUO94285.1"/>
    <property type="molecule type" value="Genomic_DNA"/>
</dbReference>
<dbReference type="PANTHER" id="PTHR35604">
    <property type="entry name" value="TRANSPOSASE INSH FOR INSERTION SEQUENCE ELEMENT IS5A-RELATED"/>
    <property type="match status" value="1"/>
</dbReference>
<proteinExistence type="predicted"/>
<dbReference type="PANTHER" id="PTHR35604:SF2">
    <property type="entry name" value="TRANSPOSASE INSH FOR INSERTION SEQUENCE ELEMENT IS5A-RELATED"/>
    <property type="match status" value="1"/>
</dbReference>
<name>A0A380MNT4_9GAMM</name>